<keyword evidence="2" id="KW-1185">Reference proteome</keyword>
<protein>
    <submittedName>
        <fullName evidence="1">Uncharacterized protein</fullName>
    </submittedName>
</protein>
<sequence length="161" mass="18696">MTLGQLSQMSSFWKTASAKEKLKDKISVTFHYAPGCDQFDFVISCYTGGDSLTKEISEVWETCQIDLISIVQMADENCFKQFLKSRPPFREDRFELLKDKMQESTYPLTVQFQFTTDRKNTQEVYGGAELHLTPRSCQFSDQLFQKRKNGFELLLIKLFAL</sequence>
<reference evidence="1 2" key="1">
    <citation type="journal article" date="2015" name="Genome Biol.">
        <title>Comparative genomics of Steinernema reveals deeply conserved gene regulatory networks.</title>
        <authorList>
            <person name="Dillman A.R."/>
            <person name="Macchietto M."/>
            <person name="Porter C.F."/>
            <person name="Rogers A."/>
            <person name="Williams B."/>
            <person name="Antoshechkin I."/>
            <person name="Lee M.M."/>
            <person name="Goodwin Z."/>
            <person name="Lu X."/>
            <person name="Lewis E.E."/>
            <person name="Goodrich-Blair H."/>
            <person name="Stock S.P."/>
            <person name="Adams B.J."/>
            <person name="Sternberg P.W."/>
            <person name="Mortazavi A."/>
        </authorList>
    </citation>
    <scope>NUCLEOTIDE SEQUENCE [LARGE SCALE GENOMIC DNA]</scope>
    <source>
        <strain evidence="1 2">ALL</strain>
    </source>
</reference>
<reference evidence="1 2" key="2">
    <citation type="journal article" date="2019" name="G3 (Bethesda)">
        <title>Hybrid Assembly of the Genome of the Entomopathogenic Nematode Steinernema carpocapsae Identifies the X-Chromosome.</title>
        <authorList>
            <person name="Serra L."/>
            <person name="Macchietto M."/>
            <person name="Macias-Munoz A."/>
            <person name="McGill C.J."/>
            <person name="Rodriguez I.M."/>
            <person name="Rodriguez B."/>
            <person name="Murad R."/>
            <person name="Mortazavi A."/>
        </authorList>
    </citation>
    <scope>NUCLEOTIDE SEQUENCE [LARGE SCALE GENOMIC DNA]</scope>
    <source>
        <strain evidence="1 2">ALL</strain>
    </source>
</reference>
<organism evidence="1 2">
    <name type="scientific">Steinernema carpocapsae</name>
    <name type="common">Entomopathogenic nematode</name>
    <dbReference type="NCBI Taxonomy" id="34508"/>
    <lineage>
        <taxon>Eukaryota</taxon>
        <taxon>Metazoa</taxon>
        <taxon>Ecdysozoa</taxon>
        <taxon>Nematoda</taxon>
        <taxon>Chromadorea</taxon>
        <taxon>Rhabditida</taxon>
        <taxon>Tylenchina</taxon>
        <taxon>Panagrolaimomorpha</taxon>
        <taxon>Strongyloidoidea</taxon>
        <taxon>Steinernematidae</taxon>
        <taxon>Steinernema</taxon>
    </lineage>
</organism>
<accession>A0A4U5ML15</accession>
<dbReference type="EMBL" id="AZBU02000007">
    <property type="protein sequence ID" value="TKR70159.1"/>
    <property type="molecule type" value="Genomic_DNA"/>
</dbReference>
<evidence type="ECO:0000313" key="1">
    <source>
        <dbReference type="EMBL" id="TKR70159.1"/>
    </source>
</evidence>
<name>A0A4U5ML15_STECR</name>
<dbReference type="AlphaFoldDB" id="A0A4U5ML15"/>
<evidence type="ECO:0000313" key="2">
    <source>
        <dbReference type="Proteomes" id="UP000298663"/>
    </source>
</evidence>
<comment type="caution">
    <text evidence="1">The sequence shown here is derived from an EMBL/GenBank/DDBJ whole genome shotgun (WGS) entry which is preliminary data.</text>
</comment>
<proteinExistence type="predicted"/>
<gene>
    <name evidence="1" type="ORF">L596_022217</name>
</gene>
<dbReference type="Proteomes" id="UP000298663">
    <property type="component" value="Unassembled WGS sequence"/>
</dbReference>